<evidence type="ECO:0000256" key="5">
    <source>
        <dbReference type="ARBA" id="ARBA00023015"/>
    </source>
</evidence>
<dbReference type="GO" id="GO:0003677">
    <property type="term" value="F:DNA binding"/>
    <property type="evidence" value="ECO:0007669"/>
    <property type="project" value="UniProtKB-KW"/>
</dbReference>
<feature type="region of interest" description="Disordered" evidence="10">
    <location>
        <begin position="1"/>
        <end position="24"/>
    </location>
</feature>
<sequence>MPPKRKVPGTDISSDTNRVTTADPDSAVVPALVPVKRQRVSRACDQCRAAREKCDGVQPHCFPCVSQKRSCTYQVNPRKRGVQTGYIRTLEIALALVFEKVTGSEDALNAVLTQQGSHGQIVLAGKDPNGAERLHRRWSKSRVHRCIDHILSGGDSAPPGTPSPDRRSLSPEANDAEDDTPRPSLGQSPRVRSENAPHVPSPSDGAARPSSAYRSTSTSATLLRLPTNHWRLLDIYFSYTHSWLPILEKQDLFQASYRYSDQDLAVNPRESSSAVHAELWSALALASFQDSATSTAALQPEADVLGRSPADIFAVARSLVPLENGPFQLHHSRALLLLSLISLGKGDLTAAWLLVGSAIRISIDLNRHRSSHDGREQRRMQSVLIACFIVDTIVSVRYDRPPQLDTEDVDCVFPVSEDGLDQWEPWAACEGFGVANPGVHVPRSPAYCQSTFNQLYRILKLVAGEMSARGGRPTPGGRTLPFISELRQAVSPHAPFGNFTISAEIGAGPVPTAYLIRFVYLWAEALIEPQTPYWVARIQDTIHHYQTQFGACSIPPFIPSCLISLSTSSNQANDGELDKQHFDELVSVLSEIWGRKGQATNTTPPYQISPMTEPNPTSSGLTRSTQPSAPVGSATMPADLPTPSLYSDVPPSQTENAGYRHLNASSRADPYQQQSSTFLEAPPATLPQSSNVNVHMQGSFVAGGIPRMHTSSIHALPYAGFGDNSSMDYDALLDNLASIECTDPVDVDPQFMTNLGFAPGCDFSDILTREFPDI</sequence>
<dbReference type="Gene3D" id="4.10.240.10">
    <property type="entry name" value="Zn(2)-C6 fungal-type DNA-binding domain"/>
    <property type="match status" value="1"/>
</dbReference>
<evidence type="ECO:0000256" key="7">
    <source>
        <dbReference type="ARBA" id="ARBA00023159"/>
    </source>
</evidence>
<reference evidence="12" key="2">
    <citation type="submission" date="2023-06" db="EMBL/GenBank/DDBJ databases">
        <authorList>
            <consortium name="Lawrence Berkeley National Laboratory"/>
            <person name="Haridas S."/>
            <person name="Hensen N."/>
            <person name="Bonometti L."/>
            <person name="Westerberg I."/>
            <person name="Brannstrom I.O."/>
            <person name="Guillou S."/>
            <person name="Cros-Aarteil S."/>
            <person name="Calhoun S."/>
            <person name="Kuo A."/>
            <person name="Mondo S."/>
            <person name="Pangilinan J."/>
            <person name="Riley R."/>
            <person name="Labutti K."/>
            <person name="Andreopoulos B."/>
            <person name="Lipzen A."/>
            <person name="Chen C."/>
            <person name="Yanf M."/>
            <person name="Daum C."/>
            <person name="Ng V."/>
            <person name="Clum A."/>
            <person name="Steindorff A."/>
            <person name="Ohm R."/>
            <person name="Martin F."/>
            <person name="Silar P."/>
            <person name="Natvig D."/>
            <person name="Lalanne C."/>
            <person name="Gautier V."/>
            <person name="Ament-Velasquez S.L."/>
            <person name="Kruys A."/>
            <person name="Hutchinson M.I."/>
            <person name="Powell A.J."/>
            <person name="Barry K."/>
            <person name="Miller A.N."/>
            <person name="Grigoriev I.V."/>
            <person name="Debuchy R."/>
            <person name="Gladieux P."/>
            <person name="Thoren M.H."/>
            <person name="Johannesson H."/>
        </authorList>
    </citation>
    <scope>NUCLEOTIDE SEQUENCE</scope>
    <source>
        <strain evidence="12">CBS 118394</strain>
    </source>
</reference>
<dbReference type="GO" id="GO:0005634">
    <property type="term" value="C:nucleus"/>
    <property type="evidence" value="ECO:0007669"/>
    <property type="project" value="UniProtKB-SubCell"/>
</dbReference>
<comment type="subcellular location">
    <subcellularLocation>
        <location evidence="1">Nucleus</location>
    </subcellularLocation>
</comment>
<evidence type="ECO:0000256" key="8">
    <source>
        <dbReference type="ARBA" id="ARBA00023163"/>
    </source>
</evidence>
<dbReference type="Pfam" id="PF04082">
    <property type="entry name" value="Fungal_trans"/>
    <property type="match status" value="1"/>
</dbReference>
<protein>
    <submittedName>
        <fullName evidence="12">Fungal-specific transcription factor domain-containing protein</fullName>
    </submittedName>
</protein>
<comment type="caution">
    <text evidence="12">The sequence shown here is derived from an EMBL/GenBank/DDBJ whole genome shotgun (WGS) entry which is preliminary data.</text>
</comment>
<dbReference type="GO" id="GO:0000981">
    <property type="term" value="F:DNA-binding transcription factor activity, RNA polymerase II-specific"/>
    <property type="evidence" value="ECO:0007669"/>
    <property type="project" value="InterPro"/>
</dbReference>
<dbReference type="InterPro" id="IPR036864">
    <property type="entry name" value="Zn2-C6_fun-type_DNA-bd_sf"/>
</dbReference>
<dbReference type="InterPro" id="IPR001138">
    <property type="entry name" value="Zn2Cys6_DnaBD"/>
</dbReference>
<dbReference type="PANTHER" id="PTHR47655">
    <property type="entry name" value="QUINIC ACID UTILIZATION ACTIVATOR"/>
    <property type="match status" value="1"/>
</dbReference>
<feature type="compositionally biased region" description="Polar residues" evidence="10">
    <location>
        <begin position="598"/>
        <end position="628"/>
    </location>
</feature>
<dbReference type="GO" id="GO:0008270">
    <property type="term" value="F:zinc ion binding"/>
    <property type="evidence" value="ECO:0007669"/>
    <property type="project" value="InterPro"/>
</dbReference>
<keyword evidence="2" id="KW-0479">Metal-binding</keyword>
<evidence type="ECO:0000256" key="9">
    <source>
        <dbReference type="ARBA" id="ARBA00023242"/>
    </source>
</evidence>
<evidence type="ECO:0000313" key="13">
    <source>
        <dbReference type="Proteomes" id="UP001283341"/>
    </source>
</evidence>
<dbReference type="GO" id="GO:0006351">
    <property type="term" value="P:DNA-templated transcription"/>
    <property type="evidence" value="ECO:0007669"/>
    <property type="project" value="InterPro"/>
</dbReference>
<dbReference type="PANTHER" id="PTHR47655:SF2">
    <property type="entry name" value="QUINIC ACID UTILIZATION ACTIVATOR"/>
    <property type="match status" value="1"/>
</dbReference>
<dbReference type="CDD" id="cd00067">
    <property type="entry name" value="GAL4"/>
    <property type="match status" value="1"/>
</dbReference>
<evidence type="ECO:0000256" key="10">
    <source>
        <dbReference type="SAM" id="MobiDB-lite"/>
    </source>
</evidence>
<dbReference type="SMART" id="SM00906">
    <property type="entry name" value="Fungal_trans"/>
    <property type="match status" value="1"/>
</dbReference>
<evidence type="ECO:0000313" key="12">
    <source>
        <dbReference type="EMBL" id="KAK3322044.1"/>
    </source>
</evidence>
<dbReference type="EMBL" id="JAUEDM010000003">
    <property type="protein sequence ID" value="KAK3322044.1"/>
    <property type="molecule type" value="Genomic_DNA"/>
</dbReference>
<dbReference type="PROSITE" id="PS00463">
    <property type="entry name" value="ZN2_CY6_FUNGAL_1"/>
    <property type="match status" value="1"/>
</dbReference>
<organism evidence="12 13">
    <name type="scientific">Apodospora peruviana</name>
    <dbReference type="NCBI Taxonomy" id="516989"/>
    <lineage>
        <taxon>Eukaryota</taxon>
        <taxon>Fungi</taxon>
        <taxon>Dikarya</taxon>
        <taxon>Ascomycota</taxon>
        <taxon>Pezizomycotina</taxon>
        <taxon>Sordariomycetes</taxon>
        <taxon>Sordariomycetidae</taxon>
        <taxon>Sordariales</taxon>
        <taxon>Lasiosphaeriaceae</taxon>
        <taxon>Apodospora</taxon>
    </lineage>
</organism>
<evidence type="ECO:0000256" key="1">
    <source>
        <dbReference type="ARBA" id="ARBA00004123"/>
    </source>
</evidence>
<proteinExistence type="predicted"/>
<dbReference type="CDD" id="cd12148">
    <property type="entry name" value="fungal_TF_MHR"/>
    <property type="match status" value="1"/>
</dbReference>
<evidence type="ECO:0000256" key="2">
    <source>
        <dbReference type="ARBA" id="ARBA00022723"/>
    </source>
</evidence>
<feature type="region of interest" description="Disordered" evidence="10">
    <location>
        <begin position="150"/>
        <end position="218"/>
    </location>
</feature>
<dbReference type="SMART" id="SM00066">
    <property type="entry name" value="GAL4"/>
    <property type="match status" value="1"/>
</dbReference>
<dbReference type="Pfam" id="PF00172">
    <property type="entry name" value="Zn_clus"/>
    <property type="match status" value="1"/>
</dbReference>
<evidence type="ECO:0000256" key="3">
    <source>
        <dbReference type="ARBA" id="ARBA00022833"/>
    </source>
</evidence>
<keyword evidence="4" id="KW-0672">Quinate metabolism</keyword>
<feature type="compositionally biased region" description="Polar residues" evidence="10">
    <location>
        <begin position="11"/>
        <end position="20"/>
    </location>
</feature>
<name>A0AAE0IBG3_9PEZI</name>
<feature type="domain" description="Zn(2)-C6 fungal-type" evidence="11">
    <location>
        <begin position="43"/>
        <end position="73"/>
    </location>
</feature>
<keyword evidence="6" id="KW-0238">DNA-binding</keyword>
<reference evidence="12" key="1">
    <citation type="journal article" date="2023" name="Mol. Phylogenet. Evol.">
        <title>Genome-scale phylogeny and comparative genomics of the fungal order Sordariales.</title>
        <authorList>
            <person name="Hensen N."/>
            <person name="Bonometti L."/>
            <person name="Westerberg I."/>
            <person name="Brannstrom I.O."/>
            <person name="Guillou S."/>
            <person name="Cros-Aarteil S."/>
            <person name="Calhoun S."/>
            <person name="Haridas S."/>
            <person name="Kuo A."/>
            <person name="Mondo S."/>
            <person name="Pangilinan J."/>
            <person name="Riley R."/>
            <person name="LaButti K."/>
            <person name="Andreopoulos B."/>
            <person name="Lipzen A."/>
            <person name="Chen C."/>
            <person name="Yan M."/>
            <person name="Daum C."/>
            <person name="Ng V."/>
            <person name="Clum A."/>
            <person name="Steindorff A."/>
            <person name="Ohm R.A."/>
            <person name="Martin F."/>
            <person name="Silar P."/>
            <person name="Natvig D.O."/>
            <person name="Lalanne C."/>
            <person name="Gautier V."/>
            <person name="Ament-Velasquez S.L."/>
            <person name="Kruys A."/>
            <person name="Hutchinson M.I."/>
            <person name="Powell A.J."/>
            <person name="Barry K."/>
            <person name="Miller A.N."/>
            <person name="Grigoriev I.V."/>
            <person name="Debuchy R."/>
            <person name="Gladieux P."/>
            <person name="Hiltunen Thoren M."/>
            <person name="Johannesson H."/>
        </authorList>
    </citation>
    <scope>NUCLEOTIDE SEQUENCE</scope>
    <source>
        <strain evidence="12">CBS 118394</strain>
    </source>
</reference>
<dbReference type="SUPFAM" id="SSF57701">
    <property type="entry name" value="Zn2/Cys6 DNA-binding domain"/>
    <property type="match status" value="1"/>
</dbReference>
<dbReference type="InterPro" id="IPR007219">
    <property type="entry name" value="XnlR_reg_dom"/>
</dbReference>
<gene>
    <name evidence="12" type="ORF">B0H66DRAFT_514376</name>
</gene>
<dbReference type="AlphaFoldDB" id="A0AAE0IBG3"/>
<dbReference type="PROSITE" id="PS50048">
    <property type="entry name" value="ZN2_CY6_FUNGAL_2"/>
    <property type="match status" value="1"/>
</dbReference>
<keyword evidence="5" id="KW-0805">Transcription regulation</keyword>
<dbReference type="Proteomes" id="UP001283341">
    <property type="component" value="Unassembled WGS sequence"/>
</dbReference>
<dbReference type="FunFam" id="4.10.240.10:FF:000005">
    <property type="entry name" value="Quinic acid utilization activator"/>
    <property type="match status" value="1"/>
</dbReference>
<keyword evidence="9" id="KW-0539">Nucleus</keyword>
<dbReference type="GO" id="GO:0045944">
    <property type="term" value="P:positive regulation of transcription by RNA polymerase II"/>
    <property type="evidence" value="ECO:0007669"/>
    <property type="project" value="TreeGrafter"/>
</dbReference>
<feature type="region of interest" description="Disordered" evidence="10">
    <location>
        <begin position="598"/>
        <end position="657"/>
    </location>
</feature>
<keyword evidence="7" id="KW-0010">Activator</keyword>
<evidence type="ECO:0000256" key="6">
    <source>
        <dbReference type="ARBA" id="ARBA00023125"/>
    </source>
</evidence>
<keyword evidence="8" id="KW-0804">Transcription</keyword>
<dbReference type="InterPro" id="IPR052783">
    <property type="entry name" value="Metabolic/Drug-Res_Regulator"/>
</dbReference>
<evidence type="ECO:0000256" key="4">
    <source>
        <dbReference type="ARBA" id="ARBA00022911"/>
    </source>
</evidence>
<evidence type="ECO:0000259" key="11">
    <source>
        <dbReference type="PROSITE" id="PS50048"/>
    </source>
</evidence>
<accession>A0AAE0IBG3</accession>
<feature type="compositionally biased region" description="Low complexity" evidence="10">
    <location>
        <begin position="206"/>
        <end position="218"/>
    </location>
</feature>
<keyword evidence="13" id="KW-1185">Reference proteome</keyword>
<keyword evidence="3" id="KW-0862">Zinc</keyword>